<reference evidence="4" key="1">
    <citation type="submission" date="2022-07" db="EMBL/GenBank/DDBJ databases">
        <title>The genome of Lyophyllum shimeji provides insight into the initial evolution of ectomycorrhizal fungal genome.</title>
        <authorList>
            <person name="Kobayashi Y."/>
            <person name="Shibata T."/>
            <person name="Hirakawa H."/>
            <person name="Shigenobu S."/>
            <person name="Nishiyama T."/>
            <person name="Yamada A."/>
            <person name="Hasebe M."/>
            <person name="Kawaguchi M."/>
        </authorList>
    </citation>
    <scope>NUCLEOTIDE SEQUENCE</scope>
    <source>
        <strain evidence="4">AT787</strain>
    </source>
</reference>
<keyword evidence="5" id="KW-1185">Reference proteome</keyword>
<gene>
    <name evidence="4" type="ORF">LshimejAT787_1001810</name>
</gene>
<evidence type="ECO:0000256" key="3">
    <source>
        <dbReference type="SAM" id="SignalP"/>
    </source>
</evidence>
<sequence length="303" mass="32656">MLQALWHSPRIWAWFPFLLLLSLAEWTQAQSILHNVTVTSTTPQIVYTPFVCGPSAANTDEQCSGAWRVLDLNGTTLVSTSGPAPDSSNTSIIPQMFFQFRASALHLSTSSLSNATTNITVSNNGTIIAKVFNSSVGMVAVLNLRESEISTVAVTFIPDAFPARLDIGNLVLSVTGDPATSAFLPSMTLPPTASLPAFGTPLPTTSSAPDPGTTKRTLIAQAVGITLGLSFGLTAVAVIAYICWRRRRRRRLPGDGDSEASRSAHSPWPPVSMRQHQHGMNVGADYQVRGGGQHDKTRWFRWP</sequence>
<organism evidence="4 5">
    <name type="scientific">Lyophyllum shimeji</name>
    <name type="common">Hon-shimeji</name>
    <name type="synonym">Tricholoma shimeji</name>
    <dbReference type="NCBI Taxonomy" id="47721"/>
    <lineage>
        <taxon>Eukaryota</taxon>
        <taxon>Fungi</taxon>
        <taxon>Dikarya</taxon>
        <taxon>Basidiomycota</taxon>
        <taxon>Agaricomycotina</taxon>
        <taxon>Agaricomycetes</taxon>
        <taxon>Agaricomycetidae</taxon>
        <taxon>Agaricales</taxon>
        <taxon>Tricholomatineae</taxon>
        <taxon>Lyophyllaceae</taxon>
        <taxon>Lyophyllum</taxon>
    </lineage>
</organism>
<feature type="region of interest" description="Disordered" evidence="1">
    <location>
        <begin position="284"/>
        <end position="303"/>
    </location>
</feature>
<evidence type="ECO:0000313" key="4">
    <source>
        <dbReference type="EMBL" id="GLB41581.1"/>
    </source>
</evidence>
<comment type="caution">
    <text evidence="4">The sequence shown here is derived from an EMBL/GenBank/DDBJ whole genome shotgun (WGS) entry which is preliminary data.</text>
</comment>
<accession>A0A9P3PUP1</accession>
<keyword evidence="2" id="KW-1133">Transmembrane helix</keyword>
<evidence type="ECO:0000256" key="1">
    <source>
        <dbReference type="SAM" id="MobiDB-lite"/>
    </source>
</evidence>
<keyword evidence="3" id="KW-0732">Signal</keyword>
<keyword evidence="2" id="KW-0472">Membrane</keyword>
<keyword evidence="2" id="KW-0812">Transmembrane</keyword>
<feature type="signal peptide" evidence="3">
    <location>
        <begin position="1"/>
        <end position="29"/>
    </location>
</feature>
<protein>
    <submittedName>
        <fullName evidence="4">Uncharacterized protein</fullName>
    </submittedName>
</protein>
<dbReference type="Proteomes" id="UP001063166">
    <property type="component" value="Unassembled WGS sequence"/>
</dbReference>
<dbReference type="OrthoDB" id="3267422at2759"/>
<feature type="transmembrane region" description="Helical" evidence="2">
    <location>
        <begin position="218"/>
        <end position="244"/>
    </location>
</feature>
<name>A0A9P3PUP1_LYOSH</name>
<feature type="chain" id="PRO_5040400342" evidence="3">
    <location>
        <begin position="30"/>
        <end position="303"/>
    </location>
</feature>
<evidence type="ECO:0000313" key="5">
    <source>
        <dbReference type="Proteomes" id="UP001063166"/>
    </source>
</evidence>
<evidence type="ECO:0000256" key="2">
    <source>
        <dbReference type="SAM" id="Phobius"/>
    </source>
</evidence>
<feature type="region of interest" description="Disordered" evidence="1">
    <location>
        <begin position="252"/>
        <end position="276"/>
    </location>
</feature>
<dbReference type="AlphaFoldDB" id="A0A9P3PUP1"/>
<proteinExistence type="predicted"/>
<dbReference type="EMBL" id="BRPK01000010">
    <property type="protein sequence ID" value="GLB41581.1"/>
    <property type="molecule type" value="Genomic_DNA"/>
</dbReference>
<feature type="compositionally biased region" description="Basic and acidic residues" evidence="1">
    <location>
        <begin position="292"/>
        <end position="303"/>
    </location>
</feature>